<keyword evidence="5" id="KW-1185">Reference proteome</keyword>
<dbReference type="InterPro" id="IPR043504">
    <property type="entry name" value="Peptidase_S1_PA_chymotrypsin"/>
</dbReference>
<dbReference type="GO" id="GO:0004252">
    <property type="term" value="F:serine-type endopeptidase activity"/>
    <property type="evidence" value="ECO:0007669"/>
    <property type="project" value="InterPro"/>
</dbReference>
<feature type="compositionally biased region" description="Polar residues" evidence="1">
    <location>
        <begin position="17"/>
        <end position="26"/>
    </location>
</feature>
<proteinExistence type="predicted"/>
<keyword evidence="2" id="KW-0472">Membrane</keyword>
<dbReference type="Gene3D" id="2.40.10.10">
    <property type="entry name" value="Trypsin-like serine proteases"/>
    <property type="match status" value="2"/>
</dbReference>
<dbReference type="InterPro" id="IPR001254">
    <property type="entry name" value="Trypsin_dom"/>
</dbReference>
<feature type="region of interest" description="Disordered" evidence="1">
    <location>
        <begin position="1"/>
        <end position="26"/>
    </location>
</feature>
<name>A0A7M7KUN1_VARDE</name>
<evidence type="ECO:0000313" key="4">
    <source>
        <dbReference type="EnsemblMetazoa" id="XP_022670037"/>
    </source>
</evidence>
<dbReference type="EnsemblMetazoa" id="XM_022814302">
    <property type="protein sequence ID" value="XP_022670037"/>
    <property type="gene ID" value="LOC111253975"/>
</dbReference>
<organism evidence="4 5">
    <name type="scientific">Varroa destructor</name>
    <name type="common">Honeybee mite</name>
    <dbReference type="NCBI Taxonomy" id="109461"/>
    <lineage>
        <taxon>Eukaryota</taxon>
        <taxon>Metazoa</taxon>
        <taxon>Ecdysozoa</taxon>
        <taxon>Arthropoda</taxon>
        <taxon>Chelicerata</taxon>
        <taxon>Arachnida</taxon>
        <taxon>Acari</taxon>
        <taxon>Parasitiformes</taxon>
        <taxon>Mesostigmata</taxon>
        <taxon>Gamasina</taxon>
        <taxon>Dermanyssoidea</taxon>
        <taxon>Varroidae</taxon>
        <taxon>Varroa</taxon>
    </lineage>
</organism>
<protein>
    <recommendedName>
        <fullName evidence="3">Peptidase S1 domain-containing protein</fullName>
    </recommendedName>
</protein>
<evidence type="ECO:0000256" key="1">
    <source>
        <dbReference type="SAM" id="MobiDB-lite"/>
    </source>
</evidence>
<dbReference type="InterPro" id="IPR051333">
    <property type="entry name" value="CLIP_Serine_Protease"/>
</dbReference>
<dbReference type="AlphaFoldDB" id="A0A7M7KUN1"/>
<keyword evidence="2" id="KW-0812">Transmembrane</keyword>
<dbReference type="PROSITE" id="PS50240">
    <property type="entry name" value="TRYPSIN_DOM"/>
    <property type="match status" value="1"/>
</dbReference>
<dbReference type="RefSeq" id="XP_022670037.1">
    <property type="nucleotide sequence ID" value="XM_022814302.1"/>
</dbReference>
<dbReference type="GeneID" id="111253975"/>
<evidence type="ECO:0000256" key="2">
    <source>
        <dbReference type="SAM" id="Phobius"/>
    </source>
</evidence>
<dbReference type="Pfam" id="PF00089">
    <property type="entry name" value="Trypsin"/>
    <property type="match status" value="2"/>
</dbReference>
<evidence type="ECO:0000259" key="3">
    <source>
        <dbReference type="PROSITE" id="PS50240"/>
    </source>
</evidence>
<dbReference type="KEGG" id="vde:111253975"/>
<dbReference type="GO" id="GO:0006508">
    <property type="term" value="P:proteolysis"/>
    <property type="evidence" value="ECO:0007669"/>
    <property type="project" value="InterPro"/>
</dbReference>
<dbReference type="SMART" id="SM00020">
    <property type="entry name" value="Tryp_SPc"/>
    <property type="match status" value="1"/>
</dbReference>
<accession>A0A7M7KUN1</accession>
<feature type="compositionally biased region" description="Basic and acidic residues" evidence="1">
    <location>
        <begin position="1"/>
        <end position="16"/>
    </location>
</feature>
<keyword evidence="2" id="KW-1133">Transmembrane helix</keyword>
<dbReference type="OrthoDB" id="238681at2759"/>
<reference evidence="4" key="1">
    <citation type="submission" date="2021-01" db="UniProtKB">
        <authorList>
            <consortium name="EnsemblMetazoa"/>
        </authorList>
    </citation>
    <scope>IDENTIFICATION</scope>
</reference>
<dbReference type="InParanoid" id="A0A7M7KUN1"/>
<dbReference type="SUPFAM" id="SSF50494">
    <property type="entry name" value="Trypsin-like serine proteases"/>
    <property type="match status" value="2"/>
</dbReference>
<sequence length="489" mass="53455">MAQRDENRESVYEHTDSSGTEPTSSREIVSVNRKKNIFSVRLWIAWAAQSFLCALIVFLSIWLIIWLFAYFKSLAPHEKVELNDAYCGILPNENVVEARIANGMVAGNAFPWTVIVASKTPENTRRHGTGALVTPFHVLTAAHLVPNPSEARDLSVLYGSDVVRRMKSVRAIGVRYATDAFRLTDLSNDVVLLLLENSVKSVPTLCVPPARTLYGSNKKGFNASLPNGCGLVDAIEPVQTLVVDGEFAENKFPWTVLVYTKIGRNLISYGTGALITPLHVLTAAHLLLTPGSDVVVLYGSNLIRLMKPVSVTGIRRISSHFKEIEDIMLLLLETELNNISRLCVPSWKTTGNDSLIINLGRDFPKPGDNITIAGFGALSESIPGEGGELPKELMYTTETVLPNAYCEADTEGFDSQTAFCAKSVATGICRGDSGASAMLLVQQRLVAVGIAASSRFCGYSPDRYIRVAVYLEWLHTSINDSPKDFSTPE</sequence>
<dbReference type="PANTHER" id="PTHR24260">
    <property type="match status" value="1"/>
</dbReference>
<evidence type="ECO:0000313" key="5">
    <source>
        <dbReference type="Proteomes" id="UP000594260"/>
    </source>
</evidence>
<dbReference type="InterPro" id="IPR009003">
    <property type="entry name" value="Peptidase_S1_PA"/>
</dbReference>
<feature type="transmembrane region" description="Helical" evidence="2">
    <location>
        <begin position="43"/>
        <end position="71"/>
    </location>
</feature>
<feature type="domain" description="Peptidase S1" evidence="3">
    <location>
        <begin position="242"/>
        <end position="479"/>
    </location>
</feature>
<dbReference type="Proteomes" id="UP000594260">
    <property type="component" value="Unplaced"/>
</dbReference>
<dbReference type="PANTHER" id="PTHR24260:SF136">
    <property type="entry name" value="GH08193P-RELATED"/>
    <property type="match status" value="1"/>
</dbReference>